<reference evidence="2" key="2">
    <citation type="submission" date="2015-01" db="EMBL/GenBank/DDBJ databases">
        <title>Evolutionary Origins and Diversification of the Mycorrhizal Mutualists.</title>
        <authorList>
            <consortium name="DOE Joint Genome Institute"/>
            <consortium name="Mycorrhizal Genomics Consortium"/>
            <person name="Kohler A."/>
            <person name="Kuo A."/>
            <person name="Nagy L.G."/>
            <person name="Floudas D."/>
            <person name="Copeland A."/>
            <person name="Barry K.W."/>
            <person name="Cichocki N."/>
            <person name="Veneault-Fourrey C."/>
            <person name="LaButti K."/>
            <person name="Lindquist E.A."/>
            <person name="Lipzen A."/>
            <person name="Lundell T."/>
            <person name="Morin E."/>
            <person name="Murat C."/>
            <person name="Riley R."/>
            <person name="Ohm R."/>
            <person name="Sun H."/>
            <person name="Tunlid A."/>
            <person name="Henrissat B."/>
            <person name="Grigoriev I.V."/>
            <person name="Hibbett D.S."/>
            <person name="Martin F."/>
        </authorList>
    </citation>
    <scope>NUCLEOTIDE SEQUENCE [LARGE SCALE GENOMIC DNA]</scope>
    <source>
        <strain evidence="2">441</strain>
    </source>
</reference>
<protein>
    <submittedName>
        <fullName evidence="1">Uncharacterized protein</fullName>
    </submittedName>
</protein>
<accession>A0A0C9ZJQ0</accession>
<evidence type="ECO:0000313" key="2">
    <source>
        <dbReference type="Proteomes" id="UP000054018"/>
    </source>
</evidence>
<dbReference type="Proteomes" id="UP000054018">
    <property type="component" value="Unassembled WGS sequence"/>
</dbReference>
<sequence>MNLIKRCSRAWDAELSALDVPPKAVHSSILLTKLRRRSLILSSVLDLSRFFRLCAYITRV</sequence>
<reference evidence="1 2" key="1">
    <citation type="submission" date="2014-04" db="EMBL/GenBank/DDBJ databases">
        <authorList>
            <consortium name="DOE Joint Genome Institute"/>
            <person name="Kuo A."/>
            <person name="Kohler A."/>
            <person name="Costa M.D."/>
            <person name="Nagy L.G."/>
            <person name="Floudas D."/>
            <person name="Copeland A."/>
            <person name="Barry K.W."/>
            <person name="Cichocki N."/>
            <person name="Veneault-Fourrey C."/>
            <person name="LaButti K."/>
            <person name="Lindquist E.A."/>
            <person name="Lipzen A."/>
            <person name="Lundell T."/>
            <person name="Morin E."/>
            <person name="Murat C."/>
            <person name="Sun H."/>
            <person name="Tunlid A."/>
            <person name="Henrissat B."/>
            <person name="Grigoriev I.V."/>
            <person name="Hibbett D.S."/>
            <person name="Martin F."/>
            <person name="Nordberg H.P."/>
            <person name="Cantor M.N."/>
            <person name="Hua S.X."/>
        </authorList>
    </citation>
    <scope>NUCLEOTIDE SEQUENCE [LARGE SCALE GENOMIC DNA]</scope>
    <source>
        <strain evidence="1 2">441</strain>
    </source>
</reference>
<organism evidence="1 2">
    <name type="scientific">Pisolithus microcarpus 441</name>
    <dbReference type="NCBI Taxonomy" id="765257"/>
    <lineage>
        <taxon>Eukaryota</taxon>
        <taxon>Fungi</taxon>
        <taxon>Dikarya</taxon>
        <taxon>Basidiomycota</taxon>
        <taxon>Agaricomycotina</taxon>
        <taxon>Agaricomycetes</taxon>
        <taxon>Agaricomycetidae</taxon>
        <taxon>Boletales</taxon>
        <taxon>Sclerodermatineae</taxon>
        <taxon>Pisolithaceae</taxon>
        <taxon>Pisolithus</taxon>
    </lineage>
</organism>
<evidence type="ECO:0000313" key="1">
    <source>
        <dbReference type="EMBL" id="KIK22707.1"/>
    </source>
</evidence>
<dbReference type="AlphaFoldDB" id="A0A0C9ZJQ0"/>
<gene>
    <name evidence="1" type="ORF">PISMIDRAFT_493155</name>
</gene>
<keyword evidence="2" id="KW-1185">Reference proteome</keyword>
<proteinExistence type="predicted"/>
<dbReference type="HOGENOM" id="CLU_2942694_0_0_1"/>
<dbReference type="EMBL" id="KN833736">
    <property type="protein sequence ID" value="KIK22707.1"/>
    <property type="molecule type" value="Genomic_DNA"/>
</dbReference>
<name>A0A0C9ZJQ0_9AGAM</name>